<keyword evidence="3" id="KW-1185">Reference proteome</keyword>
<dbReference type="Proteomes" id="UP000008514">
    <property type="component" value="Chromosome"/>
</dbReference>
<name>K4IP34_PSYTT</name>
<organism evidence="2 3">
    <name type="scientific">Psychroflexus torquis (strain ATCC 700755 / CIP 106069 / ACAM 623)</name>
    <dbReference type="NCBI Taxonomy" id="313595"/>
    <lineage>
        <taxon>Bacteria</taxon>
        <taxon>Pseudomonadati</taxon>
        <taxon>Bacteroidota</taxon>
        <taxon>Flavobacteriia</taxon>
        <taxon>Flavobacteriales</taxon>
        <taxon>Flavobacteriaceae</taxon>
        <taxon>Psychroflexus</taxon>
    </lineage>
</organism>
<dbReference type="KEGG" id="ptq:P700755_000257"/>
<dbReference type="EMBL" id="CP003879">
    <property type="protein sequence ID" value="AFU67300.1"/>
    <property type="molecule type" value="Genomic_DNA"/>
</dbReference>
<evidence type="ECO:0000313" key="3">
    <source>
        <dbReference type="Proteomes" id="UP000008514"/>
    </source>
</evidence>
<protein>
    <submittedName>
        <fullName evidence="2">Uncharacterized protein</fullName>
    </submittedName>
</protein>
<evidence type="ECO:0000256" key="1">
    <source>
        <dbReference type="SAM" id="MobiDB-lite"/>
    </source>
</evidence>
<gene>
    <name evidence="2" type="ordered locus">P700755_000257</name>
</gene>
<dbReference type="HOGENOM" id="CLU_3295386_0_0_10"/>
<reference evidence="2" key="2">
    <citation type="submission" date="2012-09" db="EMBL/GenBank/DDBJ databases">
        <title>The complete sequence of Psychroflexus torquis an extreme psychrophile from sea-ice that is stimulated by light.</title>
        <authorList>
            <person name="Feng S."/>
            <person name="Powell S.M."/>
            <person name="Bowman J.P."/>
        </authorList>
    </citation>
    <scope>NUCLEOTIDE SEQUENCE [LARGE SCALE GENOMIC DNA]</scope>
    <source>
        <strain evidence="2">ATCC 700755</strain>
    </source>
</reference>
<feature type="compositionally biased region" description="Basic and acidic residues" evidence="1">
    <location>
        <begin position="8"/>
        <end position="23"/>
    </location>
</feature>
<evidence type="ECO:0000313" key="2">
    <source>
        <dbReference type="EMBL" id="AFU67300.1"/>
    </source>
</evidence>
<accession>K4IP34</accession>
<dbReference type="STRING" id="313595.P700755_000257"/>
<dbReference type="AlphaFoldDB" id="K4IP34"/>
<feature type="region of interest" description="Disordered" evidence="1">
    <location>
        <begin position="1"/>
        <end position="23"/>
    </location>
</feature>
<proteinExistence type="predicted"/>
<sequence>MYHNKKIIKNDTPTKPKNNPADKQDFLAMTPALIIKIQAI</sequence>
<reference evidence="2" key="1">
    <citation type="submission" date="2006-03" db="EMBL/GenBank/DDBJ databases">
        <authorList>
            <person name="Bowman J."/>
            <person name="Ferriera S."/>
            <person name="Johnson J."/>
            <person name="Kravitz S."/>
            <person name="Halpern A."/>
            <person name="Remington K."/>
            <person name="Beeson K."/>
            <person name="Tran B."/>
            <person name="Rogers Y.-H."/>
            <person name="Friedman R."/>
            <person name="Venter J.C."/>
        </authorList>
    </citation>
    <scope>NUCLEOTIDE SEQUENCE [LARGE SCALE GENOMIC DNA]</scope>
    <source>
        <strain evidence="2">ATCC 700755</strain>
    </source>
</reference>